<dbReference type="RefSeq" id="WP_242775485.1">
    <property type="nucleotide sequence ID" value="NZ_JALDAY010000015.1"/>
</dbReference>
<sequence>MSQTLTDPAVDEVEHPTGRALAVPQIGQRVFYRLDDGAIRAIHRQRLTAHVRGGPVRAGDVFPALIVRVHGSTPDAPCSLQVFLDGPDTYWAQHVICGAQAGTWAWPVRQEV</sequence>
<dbReference type="EMBL" id="JALDAY010000015">
    <property type="protein sequence ID" value="MCI3277639.1"/>
    <property type="molecule type" value="Genomic_DNA"/>
</dbReference>
<keyword evidence="2" id="KW-1185">Reference proteome</keyword>
<name>A0ABS9YKC0_9ACTN</name>
<protein>
    <submittedName>
        <fullName evidence="1">Uncharacterized protein</fullName>
    </submittedName>
</protein>
<gene>
    <name evidence="1" type="ORF">MQP27_41875</name>
</gene>
<accession>A0ABS9YKC0</accession>
<reference evidence="1" key="1">
    <citation type="submission" date="2022-03" db="EMBL/GenBank/DDBJ databases">
        <title>Streptomyces 7R015 and 7R016 isolated from Barleria lupulina in Thailand.</title>
        <authorList>
            <person name="Kanchanasin P."/>
            <person name="Phongsopitanun W."/>
            <person name="Tanasupawat S."/>
        </authorList>
    </citation>
    <scope>NUCLEOTIDE SEQUENCE</scope>
    <source>
        <strain evidence="1">7R015</strain>
    </source>
</reference>
<dbReference type="Proteomes" id="UP001165269">
    <property type="component" value="Unassembled WGS sequence"/>
</dbReference>
<evidence type="ECO:0000313" key="1">
    <source>
        <dbReference type="EMBL" id="MCI3277639.1"/>
    </source>
</evidence>
<evidence type="ECO:0000313" key="2">
    <source>
        <dbReference type="Proteomes" id="UP001165269"/>
    </source>
</evidence>
<organism evidence="1 2">
    <name type="scientific">Streptomyces cylindrosporus</name>
    <dbReference type="NCBI Taxonomy" id="2927583"/>
    <lineage>
        <taxon>Bacteria</taxon>
        <taxon>Bacillati</taxon>
        <taxon>Actinomycetota</taxon>
        <taxon>Actinomycetes</taxon>
        <taxon>Kitasatosporales</taxon>
        <taxon>Streptomycetaceae</taxon>
        <taxon>Streptomyces</taxon>
    </lineage>
</organism>
<proteinExistence type="predicted"/>
<comment type="caution">
    <text evidence="1">The sequence shown here is derived from an EMBL/GenBank/DDBJ whole genome shotgun (WGS) entry which is preliminary data.</text>
</comment>